<sequence length="95" mass="10006">MSGAIGSVIGYQVYTHRFFTVSTADGKRYPAEKASVEAEALGGLESYGVYIDVPESFRAGTLRVDPVAGLRQADGDPITWIVTPKGGGFPIKLAG</sequence>
<dbReference type="AlphaFoldDB" id="A0A0A6UAT5"/>
<keyword evidence="2" id="KW-1185">Reference proteome</keyword>
<dbReference type="EMBL" id="JRTT01000139">
    <property type="protein sequence ID" value="KHD72173.1"/>
    <property type="molecule type" value="Genomic_DNA"/>
</dbReference>
<organism evidence="1 2">
    <name type="scientific">Actinoplanes utahensis</name>
    <dbReference type="NCBI Taxonomy" id="1869"/>
    <lineage>
        <taxon>Bacteria</taxon>
        <taxon>Bacillati</taxon>
        <taxon>Actinomycetota</taxon>
        <taxon>Actinomycetes</taxon>
        <taxon>Micromonosporales</taxon>
        <taxon>Micromonosporaceae</taxon>
        <taxon>Actinoplanes</taxon>
    </lineage>
</organism>
<dbReference type="OrthoDB" id="3721452at2"/>
<dbReference type="STRING" id="1869.MB27_41765"/>
<accession>A0A0A6UAT5</accession>
<dbReference type="RefSeq" id="WP_043533736.1">
    <property type="nucleotide sequence ID" value="NZ_BAABKU010000005.1"/>
</dbReference>
<comment type="caution">
    <text evidence="1">The sequence shown here is derived from an EMBL/GenBank/DDBJ whole genome shotgun (WGS) entry which is preliminary data.</text>
</comment>
<gene>
    <name evidence="1" type="ORF">MB27_41765</name>
</gene>
<evidence type="ECO:0000313" key="2">
    <source>
        <dbReference type="Proteomes" id="UP000054537"/>
    </source>
</evidence>
<name>A0A0A6UAT5_ACTUT</name>
<protein>
    <submittedName>
        <fullName evidence="1">Uncharacterized protein</fullName>
    </submittedName>
</protein>
<dbReference type="Proteomes" id="UP000054537">
    <property type="component" value="Unassembled WGS sequence"/>
</dbReference>
<evidence type="ECO:0000313" key="1">
    <source>
        <dbReference type="EMBL" id="KHD72173.1"/>
    </source>
</evidence>
<reference evidence="1 2" key="1">
    <citation type="submission" date="2014-10" db="EMBL/GenBank/DDBJ databases">
        <title>Draft genome sequence of Actinoplanes utahensis NRRL 12052.</title>
        <authorList>
            <person name="Velasco-Bucheli B."/>
            <person name="del Cerro C."/>
            <person name="Hormigo D."/>
            <person name="Garcia J.L."/>
            <person name="Acebal C."/>
            <person name="Arroyo M."/>
            <person name="de la Mata I."/>
        </authorList>
    </citation>
    <scope>NUCLEOTIDE SEQUENCE [LARGE SCALE GENOMIC DNA]</scope>
    <source>
        <strain evidence="1 2">NRRL 12052</strain>
    </source>
</reference>
<proteinExistence type="predicted"/>